<gene>
    <name evidence="2" type="ORF">Amon01_000905000</name>
</gene>
<evidence type="ECO:0000313" key="2">
    <source>
        <dbReference type="EMBL" id="GME68632.1"/>
    </source>
</evidence>
<evidence type="ECO:0000313" key="3">
    <source>
        <dbReference type="Proteomes" id="UP001165063"/>
    </source>
</evidence>
<proteinExistence type="predicted"/>
<evidence type="ECO:0000256" key="1">
    <source>
        <dbReference type="SAM" id="MobiDB-lite"/>
    </source>
</evidence>
<keyword evidence="3" id="KW-1185">Reference proteome</keyword>
<dbReference type="Proteomes" id="UP001165063">
    <property type="component" value="Unassembled WGS sequence"/>
</dbReference>
<name>A0A9W6SYD8_AMBMO</name>
<dbReference type="EMBL" id="BSXU01009289">
    <property type="protein sequence ID" value="GME68632.1"/>
    <property type="molecule type" value="Genomic_DNA"/>
</dbReference>
<comment type="caution">
    <text evidence="2">The sequence shown here is derived from an EMBL/GenBank/DDBJ whole genome shotgun (WGS) entry which is preliminary data.</text>
</comment>
<dbReference type="AlphaFoldDB" id="A0A9W6SYD8"/>
<sequence>MTTTTSTTATLNLKNKPTKLEVSNDTSLDKRIEQLIRHTGTLKVGQGDKEAVKPGPDPEGLEILPESSKKRMIDAGIDISKEMKTILILKEVSMLILKRKLYLVLLKK</sequence>
<accession>A0A9W6SYD8</accession>
<organism evidence="2 3">
    <name type="scientific">Ambrosiozyma monospora</name>
    <name type="common">Yeast</name>
    <name type="synonym">Endomycopsis monosporus</name>
    <dbReference type="NCBI Taxonomy" id="43982"/>
    <lineage>
        <taxon>Eukaryota</taxon>
        <taxon>Fungi</taxon>
        <taxon>Dikarya</taxon>
        <taxon>Ascomycota</taxon>
        <taxon>Saccharomycotina</taxon>
        <taxon>Pichiomycetes</taxon>
        <taxon>Pichiales</taxon>
        <taxon>Pichiaceae</taxon>
        <taxon>Ambrosiozyma</taxon>
    </lineage>
</organism>
<reference evidence="2" key="1">
    <citation type="submission" date="2023-04" db="EMBL/GenBank/DDBJ databases">
        <title>Ambrosiozyma monospora NBRC 1965.</title>
        <authorList>
            <person name="Ichikawa N."/>
            <person name="Sato H."/>
            <person name="Tonouchi N."/>
        </authorList>
    </citation>
    <scope>NUCLEOTIDE SEQUENCE</scope>
    <source>
        <strain evidence="2">NBRC 1965</strain>
    </source>
</reference>
<protein>
    <submittedName>
        <fullName evidence="2">Unnamed protein product</fullName>
    </submittedName>
</protein>
<feature type="region of interest" description="Disordered" evidence="1">
    <location>
        <begin position="44"/>
        <end position="63"/>
    </location>
</feature>